<dbReference type="AlphaFoldDB" id="A0A1Y0I8W5"/>
<proteinExistence type="predicted"/>
<organism evidence="2 3">
    <name type="scientific">Oleiphilus messinensis</name>
    <dbReference type="NCBI Taxonomy" id="141451"/>
    <lineage>
        <taxon>Bacteria</taxon>
        <taxon>Pseudomonadati</taxon>
        <taxon>Pseudomonadota</taxon>
        <taxon>Gammaproteobacteria</taxon>
        <taxon>Oceanospirillales</taxon>
        <taxon>Oleiphilaceae</taxon>
        <taxon>Oleiphilus</taxon>
    </lineage>
</organism>
<dbReference type="PANTHER" id="PTHR33387:SF3">
    <property type="entry name" value="DUF985 DOMAIN-CONTAINING PROTEIN"/>
    <property type="match status" value="1"/>
</dbReference>
<accession>A0A1Y0I8W5</accession>
<dbReference type="Gene3D" id="2.60.120.10">
    <property type="entry name" value="Jelly Rolls"/>
    <property type="match status" value="1"/>
</dbReference>
<name>A0A1Y0I8W5_9GAMM</name>
<dbReference type="PANTHER" id="PTHR33387">
    <property type="entry name" value="RMLC-LIKE JELLY ROLL FOLD PROTEIN"/>
    <property type="match status" value="1"/>
</dbReference>
<dbReference type="OrthoDB" id="9798288at2"/>
<reference evidence="2 3" key="1">
    <citation type="submission" date="2017-05" db="EMBL/GenBank/DDBJ databases">
        <title>Genomic insights into alkan degradation activity of Oleiphilus messinensis.</title>
        <authorList>
            <person name="Kozyavkin S.A."/>
            <person name="Slesarev A.I."/>
            <person name="Golyshin P.N."/>
            <person name="Korzhenkov A."/>
            <person name="Golyshina O.N."/>
            <person name="Toshchakov S.V."/>
        </authorList>
    </citation>
    <scope>NUCLEOTIDE SEQUENCE [LARGE SCALE GENOMIC DNA]</scope>
    <source>
        <strain evidence="2 3">ME102</strain>
    </source>
</reference>
<dbReference type="CDD" id="cd06121">
    <property type="entry name" value="cupin_YML079wp"/>
    <property type="match status" value="1"/>
</dbReference>
<evidence type="ECO:0000259" key="1">
    <source>
        <dbReference type="Pfam" id="PF06172"/>
    </source>
</evidence>
<dbReference type="Proteomes" id="UP000196027">
    <property type="component" value="Chromosome"/>
</dbReference>
<feature type="domain" description="DUF985" evidence="1">
    <location>
        <begin position="5"/>
        <end position="138"/>
    </location>
</feature>
<sequence length="168" mass="19136">MNTDELIKKLKLEKHPFEGGYFRRTYTHNQMFSRNGVTRALASSIYYLLTADDPIGCFHRNKSDIVHCYQRGGTIEYTLLYPNGLAERILLGNQLDEGQRLQFVAPAGVWKGARLISGAYTLISEVVVPEFNYRDNEIASRAQIEPYFSVCDWDIEILIGQGAEIPNQ</sequence>
<dbReference type="KEGG" id="ome:OLMES_2630"/>
<protein>
    <submittedName>
        <fullName evidence="2">Cupin</fullName>
    </submittedName>
</protein>
<evidence type="ECO:0000313" key="3">
    <source>
        <dbReference type="Proteomes" id="UP000196027"/>
    </source>
</evidence>
<dbReference type="Pfam" id="PF06172">
    <property type="entry name" value="Cupin_5"/>
    <property type="match status" value="1"/>
</dbReference>
<dbReference type="RefSeq" id="WP_087461645.1">
    <property type="nucleotide sequence ID" value="NZ_CP021425.1"/>
</dbReference>
<keyword evidence="3" id="KW-1185">Reference proteome</keyword>
<evidence type="ECO:0000313" key="2">
    <source>
        <dbReference type="EMBL" id="ARU56680.1"/>
    </source>
</evidence>
<gene>
    <name evidence="2" type="ORF">OLMES_2630</name>
</gene>
<dbReference type="InterPro" id="IPR009327">
    <property type="entry name" value="Cupin_DUF985"/>
</dbReference>
<dbReference type="InterPro" id="IPR014710">
    <property type="entry name" value="RmlC-like_jellyroll"/>
</dbReference>
<dbReference type="InterPro" id="IPR011051">
    <property type="entry name" value="RmlC_Cupin_sf"/>
</dbReference>
<dbReference type="InterPro" id="IPR039935">
    <property type="entry name" value="YML079W-like"/>
</dbReference>
<dbReference type="SUPFAM" id="SSF51182">
    <property type="entry name" value="RmlC-like cupins"/>
    <property type="match status" value="1"/>
</dbReference>
<dbReference type="EMBL" id="CP021425">
    <property type="protein sequence ID" value="ARU56680.1"/>
    <property type="molecule type" value="Genomic_DNA"/>
</dbReference>